<evidence type="ECO:0000313" key="2">
    <source>
        <dbReference type="EMBL" id="ROJ26368.1"/>
    </source>
</evidence>
<sequence>MKLCARIRSGENLRLIWVSELGVAKWLDSVTDTPGSTITLSSPYHSARHHPSSNHAHLHPISTVINSSTKGTRTHTVDTLRRALSTNPPASSPASTSANTAVSPSNRHPSLVRQRIATDSSCNVRWSWRCNRTCTPTTTLSAGHHPSSNHAHLHPISTVINSSTKGTRTHTVTVRSRLHMVLPVCLPQGLLPRYIPVSSVFPSLLRCSSSRVRSSVSSQLQSVICLRYLQEKRQASFQYPYLPPLISAITYLHSVFTPGCSINYTTCIPTSLSPSVL</sequence>
<keyword evidence="3" id="KW-1185">Reference proteome</keyword>
<dbReference type="Proteomes" id="UP000281406">
    <property type="component" value="Unassembled WGS sequence"/>
</dbReference>
<organism evidence="2 3">
    <name type="scientific">Anabarilius grahami</name>
    <name type="common">Kanglang fish</name>
    <name type="synonym">Barilius grahami</name>
    <dbReference type="NCBI Taxonomy" id="495550"/>
    <lineage>
        <taxon>Eukaryota</taxon>
        <taxon>Metazoa</taxon>
        <taxon>Chordata</taxon>
        <taxon>Craniata</taxon>
        <taxon>Vertebrata</taxon>
        <taxon>Euteleostomi</taxon>
        <taxon>Actinopterygii</taxon>
        <taxon>Neopterygii</taxon>
        <taxon>Teleostei</taxon>
        <taxon>Ostariophysi</taxon>
        <taxon>Cypriniformes</taxon>
        <taxon>Xenocyprididae</taxon>
        <taxon>Xenocypridinae</taxon>
        <taxon>Xenocypridinae incertae sedis</taxon>
        <taxon>Anabarilius</taxon>
    </lineage>
</organism>
<gene>
    <name evidence="2" type="ORF">DPX16_12530</name>
</gene>
<accession>A0A3N0XR80</accession>
<feature type="compositionally biased region" description="Low complexity" evidence="1">
    <location>
        <begin position="85"/>
        <end position="106"/>
    </location>
</feature>
<evidence type="ECO:0000313" key="3">
    <source>
        <dbReference type="Proteomes" id="UP000281406"/>
    </source>
</evidence>
<feature type="region of interest" description="Disordered" evidence="1">
    <location>
        <begin position="84"/>
        <end position="112"/>
    </location>
</feature>
<proteinExistence type="predicted"/>
<dbReference type="AlphaFoldDB" id="A0A3N0XR80"/>
<name>A0A3N0XR80_ANAGA</name>
<dbReference type="EMBL" id="RJVU01063207">
    <property type="protein sequence ID" value="ROJ26368.1"/>
    <property type="molecule type" value="Genomic_DNA"/>
</dbReference>
<evidence type="ECO:0000256" key="1">
    <source>
        <dbReference type="SAM" id="MobiDB-lite"/>
    </source>
</evidence>
<comment type="caution">
    <text evidence="2">The sequence shown here is derived from an EMBL/GenBank/DDBJ whole genome shotgun (WGS) entry which is preliminary data.</text>
</comment>
<reference evidence="2 3" key="1">
    <citation type="submission" date="2018-10" db="EMBL/GenBank/DDBJ databases">
        <title>Genome assembly for a Yunnan-Guizhou Plateau 3E fish, Anabarilius grahami (Regan), and its evolutionary and genetic applications.</title>
        <authorList>
            <person name="Jiang W."/>
        </authorList>
    </citation>
    <scope>NUCLEOTIDE SEQUENCE [LARGE SCALE GENOMIC DNA]</scope>
    <source>
        <strain evidence="2">AG-KIZ</strain>
        <tissue evidence="2">Muscle</tissue>
    </source>
</reference>
<protein>
    <submittedName>
        <fullName evidence="2">Uncharacterized protein</fullName>
    </submittedName>
</protein>